<dbReference type="GO" id="GO:0016829">
    <property type="term" value="F:lyase activity"/>
    <property type="evidence" value="ECO:0007669"/>
    <property type="project" value="InterPro"/>
</dbReference>
<dbReference type="Gene3D" id="3.30.1330.120">
    <property type="entry name" value="2-methylcitrate dehydratase PrpD"/>
    <property type="match status" value="1"/>
</dbReference>
<dbReference type="InterPro" id="IPR036148">
    <property type="entry name" value="MmgE/PrpD_sf"/>
</dbReference>
<dbReference type="PANTHER" id="PTHR16943:SF8">
    <property type="entry name" value="2-METHYLCITRATE DEHYDRATASE"/>
    <property type="match status" value="1"/>
</dbReference>
<evidence type="ECO:0000259" key="2">
    <source>
        <dbReference type="Pfam" id="PF03972"/>
    </source>
</evidence>
<reference evidence="4 5" key="1">
    <citation type="journal article" date="2011" name="ISME J.">
        <title>Community ecology of hot spring cyanobacterial mats: predominant populations and their functional potential.</title>
        <authorList>
            <person name="Klatt C.G."/>
            <person name="Wood J.M."/>
            <person name="Rusch D.B."/>
            <person name="Bateson M.M."/>
            <person name="Hamamura N."/>
            <person name="Heidelberg J.F."/>
            <person name="Grossman A.R."/>
            <person name="Bhaya D."/>
            <person name="Cohan F.M."/>
            <person name="Kuhl M."/>
            <person name="Bryant D.A."/>
            <person name="Ward D.M."/>
        </authorList>
    </citation>
    <scope>NUCLEOTIDE SEQUENCE [LARGE SCALE GENOMIC DNA]</scope>
    <source>
        <strain evidence="4">OS</strain>
    </source>
</reference>
<evidence type="ECO:0000259" key="3">
    <source>
        <dbReference type="Pfam" id="PF19305"/>
    </source>
</evidence>
<dbReference type="Pfam" id="PF19305">
    <property type="entry name" value="MmgE_PrpD_C"/>
    <property type="match status" value="1"/>
</dbReference>
<dbReference type="SUPFAM" id="SSF103378">
    <property type="entry name" value="2-methylcitrate dehydratase PrpD"/>
    <property type="match status" value="1"/>
</dbReference>
<dbReference type="Proteomes" id="UP000266389">
    <property type="component" value="Unassembled WGS sequence"/>
</dbReference>
<dbReference type="InterPro" id="IPR045336">
    <property type="entry name" value="MmgE_PrpD_N"/>
</dbReference>
<feature type="domain" description="MmgE/PrpD C-terminal" evidence="3">
    <location>
        <begin position="274"/>
        <end position="443"/>
    </location>
</feature>
<gene>
    <name evidence="4" type="ORF">D0433_04095</name>
</gene>
<feature type="domain" description="MmgE/PrpD N-terminal" evidence="2">
    <location>
        <begin position="9"/>
        <end position="250"/>
    </location>
</feature>
<dbReference type="InterPro" id="IPR005656">
    <property type="entry name" value="MmgE_PrpD"/>
</dbReference>
<dbReference type="InterPro" id="IPR042188">
    <property type="entry name" value="MmgE/PrpD_sf_2"/>
</dbReference>
<proteinExistence type="inferred from homology"/>
<organism evidence="4 5">
    <name type="scientific">Candidatus Thermochlorobacter aerophilus</name>
    <dbReference type="NCBI Taxonomy" id="1868324"/>
    <lineage>
        <taxon>Bacteria</taxon>
        <taxon>Pseudomonadati</taxon>
        <taxon>Chlorobiota</taxon>
        <taxon>Chlorobiia</taxon>
        <taxon>Chlorobiales</taxon>
        <taxon>Candidatus Thermochlorobacteriaceae</taxon>
        <taxon>Candidatus Thermochlorobacter</taxon>
    </lineage>
</organism>
<accession>A0A395M1X0</accession>
<sequence length="460" mass="51166">MSDRYSQLFASYTDAITYEHLPKETIHEVKRRILDSFGTAMSAIGEDTPKAVRNYAYDYALAPGQRGATLWGTATKTPPEIAGFVNGVAVRYLDFNDTYLSKEPLHPSDMIGALMALAEWNGNSTRDLITALAIAYEIPINLCDAASLRKHRWDHVNYIAIGTACGAAKLLGLKGEQIEHAISIAIVPHASMRQTRAGELSMWKGAAAANSARNGVFAALLAAKGVTGPYQPFEGEMGFFRQLLNGEKFDDKCLEGLQKHTPPRRILDTYIKFWPVEYHAQSAVDAALQLHKQLNGAKLKSLHIDTFKASYEIIAKDPEKWEPKTRETADHSLQYITLVALMDGKITKDSFSRERIFDPTTRQMLKNNVTLAEDPKLTEGYPLGIPNRITVTTDTGQTLSLEVSFPRGHAKNPMTDDEVIEKLAANTEHCWTAAQRDRVVDMVFNYEKYTVSDVVAAIRI</sequence>
<dbReference type="Gene3D" id="1.10.4100.10">
    <property type="entry name" value="2-methylcitrate dehydratase PrpD"/>
    <property type="match status" value="1"/>
</dbReference>
<dbReference type="InterPro" id="IPR045337">
    <property type="entry name" value="MmgE_PrpD_C"/>
</dbReference>
<comment type="caution">
    <text evidence="4">The sequence shown here is derived from an EMBL/GenBank/DDBJ whole genome shotgun (WGS) entry which is preliminary data.</text>
</comment>
<evidence type="ECO:0000256" key="1">
    <source>
        <dbReference type="ARBA" id="ARBA00006174"/>
    </source>
</evidence>
<dbReference type="PANTHER" id="PTHR16943">
    <property type="entry name" value="2-METHYLCITRATE DEHYDRATASE-RELATED"/>
    <property type="match status" value="1"/>
</dbReference>
<evidence type="ECO:0000313" key="5">
    <source>
        <dbReference type="Proteomes" id="UP000266389"/>
    </source>
</evidence>
<evidence type="ECO:0000313" key="4">
    <source>
        <dbReference type="EMBL" id="RFM24799.1"/>
    </source>
</evidence>
<dbReference type="InterPro" id="IPR042183">
    <property type="entry name" value="MmgE/PrpD_sf_1"/>
</dbReference>
<dbReference type="Pfam" id="PF03972">
    <property type="entry name" value="MmgE_PrpD_N"/>
    <property type="match status" value="1"/>
</dbReference>
<comment type="similarity">
    <text evidence="1">Belongs to the PrpD family.</text>
</comment>
<protein>
    <submittedName>
        <fullName evidence="4">MmgE/PrpD family protein</fullName>
    </submittedName>
</protein>
<dbReference type="EMBL" id="PHFL01000026">
    <property type="protein sequence ID" value="RFM24799.1"/>
    <property type="molecule type" value="Genomic_DNA"/>
</dbReference>
<dbReference type="AlphaFoldDB" id="A0A395M1X0"/>
<name>A0A395M1X0_9BACT</name>